<dbReference type="GO" id="GO:0031514">
    <property type="term" value="C:motile cilium"/>
    <property type="evidence" value="ECO:0007669"/>
    <property type="project" value="TreeGrafter"/>
</dbReference>
<dbReference type="EMBL" id="JAHWGI010000865">
    <property type="protein sequence ID" value="KAK3918072.1"/>
    <property type="molecule type" value="Genomic_DNA"/>
</dbReference>
<name>A0AAE1HB04_9NEOP</name>
<protein>
    <submittedName>
        <fullName evidence="3">IQ and ubiquitin-like domain-containing protein</fullName>
    </submittedName>
</protein>
<dbReference type="Pfam" id="PF25805">
    <property type="entry name" value="IQUB"/>
    <property type="match status" value="1"/>
</dbReference>
<dbReference type="GO" id="GO:0030317">
    <property type="term" value="P:flagellated sperm motility"/>
    <property type="evidence" value="ECO:0007669"/>
    <property type="project" value="TreeGrafter"/>
</dbReference>
<dbReference type="PANTHER" id="PTHR21074:SF0">
    <property type="entry name" value="IQ AND UBIQUITIN-LIKE DOMAIN-CONTAINING PROTEIN"/>
    <property type="match status" value="1"/>
</dbReference>
<dbReference type="AlphaFoldDB" id="A0AAE1HB04"/>
<accession>A0AAE1HB04</accession>
<feature type="region of interest" description="Disordered" evidence="1">
    <location>
        <begin position="70"/>
        <end position="99"/>
    </location>
</feature>
<comment type="caution">
    <text evidence="3">The sequence shown here is derived from an EMBL/GenBank/DDBJ whole genome shotgun (WGS) entry which is preliminary data.</text>
</comment>
<feature type="compositionally biased region" description="Acidic residues" evidence="1">
    <location>
        <begin position="77"/>
        <end position="94"/>
    </location>
</feature>
<evidence type="ECO:0000259" key="2">
    <source>
        <dbReference type="Pfam" id="PF25805"/>
    </source>
</evidence>
<sequence length="507" mass="57001">TPRSCDKLVGGAQVPRPDLYIPGLAAEAGRTLTGDAGRYVSADELLARRRALDAGARAIQRCYRAYLQRRRGRQERQEEEQREQEEGGEEEDDEERRSRELALAASAPSRYPRSRKDFDTLRALVERWRQAETRRLRASYSEAARRAMLGEVLEREMTLLNAIERHRQAVAAERARERERRFLERCAEPLVFEGSNGEHIRVETLEVARAKELQAAYARLTQEAPQAERLPFLLALMESLAELPLERAQELRRLLGRECTMMARGMASAAALAPLRRHISLLFAELVKCPEVNPEAGRHLRASQVARAADNAACTECRGFRPLDAFPLHSNSRAAGRCAACVALQNEGCARADLRPVLYMMAAVRRAEQRARAYSSVAFIMQPADFKVLLDLWLGRSALTEAVGDEGHGQDQGLWGLRLPRWRAHLDWSPWNCVLLTAAQARAHARLALDPEEVYAPRLVAAVVRRHLQARRLFDRLLRSGRALRAEAENTPLLETAASAELAPPAQ</sequence>
<evidence type="ECO:0000256" key="1">
    <source>
        <dbReference type="SAM" id="MobiDB-lite"/>
    </source>
</evidence>
<feature type="domain" description="IQ motif and ubiquitin-like" evidence="2">
    <location>
        <begin position="173"/>
        <end position="305"/>
    </location>
</feature>
<gene>
    <name evidence="3" type="ORF">KUF71_026300</name>
</gene>
<dbReference type="PROSITE" id="PS50096">
    <property type="entry name" value="IQ"/>
    <property type="match status" value="1"/>
</dbReference>
<dbReference type="GO" id="GO:0001669">
    <property type="term" value="C:acrosomal vesicle"/>
    <property type="evidence" value="ECO:0007669"/>
    <property type="project" value="TreeGrafter"/>
</dbReference>
<reference evidence="3" key="2">
    <citation type="journal article" date="2023" name="BMC Genomics">
        <title>Pest status, molecular evolution, and epigenetic factors derived from the genome assembly of Frankliniella fusca, a thysanopteran phytovirus vector.</title>
        <authorList>
            <person name="Catto M.A."/>
            <person name="Labadie P.E."/>
            <person name="Jacobson A.L."/>
            <person name="Kennedy G.G."/>
            <person name="Srinivasan R."/>
            <person name="Hunt B.G."/>
        </authorList>
    </citation>
    <scope>NUCLEOTIDE SEQUENCE</scope>
    <source>
        <strain evidence="3">PL_HMW_Pooled</strain>
    </source>
</reference>
<reference evidence="3" key="1">
    <citation type="submission" date="2021-07" db="EMBL/GenBank/DDBJ databases">
        <authorList>
            <person name="Catto M.A."/>
            <person name="Jacobson A."/>
            <person name="Kennedy G."/>
            <person name="Labadie P."/>
            <person name="Hunt B.G."/>
            <person name="Srinivasan R."/>
        </authorList>
    </citation>
    <scope>NUCLEOTIDE SEQUENCE</scope>
    <source>
        <strain evidence="3">PL_HMW_Pooled</strain>
        <tissue evidence="3">Head</tissue>
    </source>
</reference>
<dbReference type="Proteomes" id="UP001219518">
    <property type="component" value="Unassembled WGS sequence"/>
</dbReference>
<evidence type="ECO:0000313" key="4">
    <source>
        <dbReference type="Proteomes" id="UP001219518"/>
    </source>
</evidence>
<dbReference type="InterPro" id="IPR037695">
    <property type="entry name" value="IQUB"/>
</dbReference>
<dbReference type="GO" id="GO:0060271">
    <property type="term" value="P:cilium assembly"/>
    <property type="evidence" value="ECO:0007669"/>
    <property type="project" value="TreeGrafter"/>
</dbReference>
<organism evidence="3 4">
    <name type="scientific">Frankliniella fusca</name>
    <dbReference type="NCBI Taxonomy" id="407009"/>
    <lineage>
        <taxon>Eukaryota</taxon>
        <taxon>Metazoa</taxon>
        <taxon>Ecdysozoa</taxon>
        <taxon>Arthropoda</taxon>
        <taxon>Hexapoda</taxon>
        <taxon>Insecta</taxon>
        <taxon>Pterygota</taxon>
        <taxon>Neoptera</taxon>
        <taxon>Paraneoptera</taxon>
        <taxon>Thysanoptera</taxon>
        <taxon>Terebrantia</taxon>
        <taxon>Thripoidea</taxon>
        <taxon>Thripidae</taxon>
        <taxon>Frankliniella</taxon>
    </lineage>
</organism>
<keyword evidence="4" id="KW-1185">Reference proteome</keyword>
<dbReference type="InterPro" id="IPR057887">
    <property type="entry name" value="IQUB_helical"/>
</dbReference>
<dbReference type="PANTHER" id="PTHR21074">
    <property type="entry name" value="IQ AND UBIQUITIN-LIKE DOMAIN-CONTAINING PROTEIN"/>
    <property type="match status" value="1"/>
</dbReference>
<evidence type="ECO:0000313" key="3">
    <source>
        <dbReference type="EMBL" id="KAK3918072.1"/>
    </source>
</evidence>
<proteinExistence type="predicted"/>
<feature type="non-terminal residue" evidence="3">
    <location>
        <position position="507"/>
    </location>
</feature>